<comment type="caution">
    <text evidence="1">The sequence shown here is derived from an EMBL/GenBank/DDBJ whole genome shotgun (WGS) entry which is preliminary data.</text>
</comment>
<gene>
    <name evidence="1" type="ORF">LCGC14_1050020</name>
</gene>
<protein>
    <submittedName>
        <fullName evidence="1">Uncharacterized protein</fullName>
    </submittedName>
</protein>
<evidence type="ECO:0000313" key="1">
    <source>
        <dbReference type="EMBL" id="KKN09091.1"/>
    </source>
</evidence>
<reference evidence="1" key="1">
    <citation type="journal article" date="2015" name="Nature">
        <title>Complex archaea that bridge the gap between prokaryotes and eukaryotes.</title>
        <authorList>
            <person name="Spang A."/>
            <person name="Saw J.H."/>
            <person name="Jorgensen S.L."/>
            <person name="Zaremba-Niedzwiedzka K."/>
            <person name="Martijn J."/>
            <person name="Lind A.E."/>
            <person name="van Eijk R."/>
            <person name="Schleper C."/>
            <person name="Guy L."/>
            <person name="Ettema T.J."/>
        </authorList>
    </citation>
    <scope>NUCLEOTIDE SEQUENCE</scope>
</reference>
<organism evidence="1">
    <name type="scientific">marine sediment metagenome</name>
    <dbReference type="NCBI Taxonomy" id="412755"/>
    <lineage>
        <taxon>unclassified sequences</taxon>
        <taxon>metagenomes</taxon>
        <taxon>ecological metagenomes</taxon>
    </lineage>
</organism>
<dbReference type="AlphaFoldDB" id="A0A0F9Q757"/>
<name>A0A0F9Q757_9ZZZZ</name>
<accession>A0A0F9Q757</accession>
<sequence length="86" mass="10247">MAEPTEGQVKEFWGRCGFKIERIPGKTPYYVLYEPNKEKPNHRGGQYNIWIGRLRGDKLQVEELYPPHRPKFIIRVCCARGYHRNE</sequence>
<proteinExistence type="predicted"/>
<dbReference type="EMBL" id="LAZR01004384">
    <property type="protein sequence ID" value="KKN09091.1"/>
    <property type="molecule type" value="Genomic_DNA"/>
</dbReference>